<dbReference type="SMART" id="SM00408">
    <property type="entry name" value="IGc2"/>
    <property type="match status" value="3"/>
</dbReference>
<dbReference type="InterPro" id="IPR003598">
    <property type="entry name" value="Ig_sub2"/>
</dbReference>
<gene>
    <name evidence="4" type="ORF">PVAND_005282</name>
</gene>
<proteinExistence type="predicted"/>
<dbReference type="SUPFAM" id="SSF48726">
    <property type="entry name" value="Immunoglobulin"/>
    <property type="match status" value="3"/>
</dbReference>
<feature type="domain" description="Ig-like" evidence="3">
    <location>
        <begin position="103"/>
        <end position="186"/>
    </location>
</feature>
<dbReference type="PROSITE" id="PS50835">
    <property type="entry name" value="IG_LIKE"/>
    <property type="match status" value="3"/>
</dbReference>
<dbReference type="PANTHER" id="PTHR45080:SF27">
    <property type="entry name" value="NEURAL CELL ADHESION MOLECULE 1-LIKE"/>
    <property type="match status" value="1"/>
</dbReference>
<dbReference type="EMBL" id="JADBJN010000002">
    <property type="protein sequence ID" value="KAG5675373.1"/>
    <property type="molecule type" value="Genomic_DNA"/>
</dbReference>
<name>A0A9J6C0J9_POLVA</name>
<dbReference type="GO" id="GO:0043025">
    <property type="term" value="C:neuronal cell body"/>
    <property type="evidence" value="ECO:0007669"/>
    <property type="project" value="TreeGrafter"/>
</dbReference>
<evidence type="ECO:0000259" key="3">
    <source>
        <dbReference type="PROSITE" id="PS50835"/>
    </source>
</evidence>
<dbReference type="InterPro" id="IPR003599">
    <property type="entry name" value="Ig_sub"/>
</dbReference>
<organism evidence="4 5">
    <name type="scientific">Polypedilum vanderplanki</name>
    <name type="common">Sleeping chironomid midge</name>
    <dbReference type="NCBI Taxonomy" id="319348"/>
    <lineage>
        <taxon>Eukaryota</taxon>
        <taxon>Metazoa</taxon>
        <taxon>Ecdysozoa</taxon>
        <taxon>Arthropoda</taxon>
        <taxon>Hexapoda</taxon>
        <taxon>Insecta</taxon>
        <taxon>Pterygota</taxon>
        <taxon>Neoptera</taxon>
        <taxon>Endopterygota</taxon>
        <taxon>Diptera</taxon>
        <taxon>Nematocera</taxon>
        <taxon>Chironomoidea</taxon>
        <taxon>Chironomidae</taxon>
        <taxon>Chironominae</taxon>
        <taxon>Polypedilum</taxon>
        <taxon>Polypedilum</taxon>
    </lineage>
</organism>
<feature type="domain" description="Ig-like" evidence="3">
    <location>
        <begin position="198"/>
        <end position="295"/>
    </location>
</feature>
<dbReference type="Gene3D" id="2.60.40.10">
    <property type="entry name" value="Immunoglobulins"/>
    <property type="match status" value="3"/>
</dbReference>
<dbReference type="PANTHER" id="PTHR45080">
    <property type="entry name" value="CONTACTIN 5"/>
    <property type="match status" value="1"/>
</dbReference>
<dbReference type="OrthoDB" id="7462496at2759"/>
<dbReference type="Pfam" id="PF13927">
    <property type="entry name" value="Ig_3"/>
    <property type="match status" value="2"/>
</dbReference>
<feature type="signal peptide" evidence="2">
    <location>
        <begin position="1"/>
        <end position="19"/>
    </location>
</feature>
<evidence type="ECO:0000313" key="4">
    <source>
        <dbReference type="EMBL" id="KAG5675373.1"/>
    </source>
</evidence>
<protein>
    <recommendedName>
        <fullName evidence="3">Ig-like domain-containing protein</fullName>
    </recommendedName>
</protein>
<comment type="caution">
    <text evidence="4">The sequence shown here is derived from an EMBL/GenBank/DDBJ whole genome shotgun (WGS) entry which is preliminary data.</text>
</comment>
<evidence type="ECO:0000256" key="1">
    <source>
        <dbReference type="ARBA" id="ARBA00023319"/>
    </source>
</evidence>
<dbReference type="SMART" id="SM00409">
    <property type="entry name" value="IG"/>
    <property type="match status" value="3"/>
</dbReference>
<evidence type="ECO:0000313" key="5">
    <source>
        <dbReference type="Proteomes" id="UP001107558"/>
    </source>
</evidence>
<feature type="domain" description="Ig-like" evidence="3">
    <location>
        <begin position="43"/>
        <end position="99"/>
    </location>
</feature>
<dbReference type="Proteomes" id="UP001107558">
    <property type="component" value="Chromosome 2"/>
</dbReference>
<keyword evidence="2" id="KW-0732">Signal</keyword>
<dbReference type="GO" id="GO:0050808">
    <property type="term" value="P:synapse organization"/>
    <property type="evidence" value="ECO:0007669"/>
    <property type="project" value="TreeGrafter"/>
</dbReference>
<dbReference type="GO" id="GO:0008046">
    <property type="term" value="F:axon guidance receptor activity"/>
    <property type="evidence" value="ECO:0007669"/>
    <property type="project" value="TreeGrafter"/>
</dbReference>
<reference evidence="4" key="1">
    <citation type="submission" date="2021-03" db="EMBL/GenBank/DDBJ databases">
        <title>Chromosome level genome of the anhydrobiotic midge Polypedilum vanderplanki.</title>
        <authorList>
            <person name="Yoshida Y."/>
            <person name="Kikawada T."/>
            <person name="Gusev O."/>
        </authorList>
    </citation>
    <scope>NUCLEOTIDE SEQUENCE</scope>
    <source>
        <strain evidence="4">NIAS01</strain>
        <tissue evidence="4">Whole body or cell culture</tissue>
    </source>
</reference>
<keyword evidence="1" id="KW-0393">Immunoglobulin domain</keyword>
<sequence>MFKKNFLFLNIVIFGSVYAAKTSHKEIVSFINDDKQFVCNGENVKWFLPNGTQIIESDKYQINNTSNDASILTIKQINSNDIGTYTCSSNEVKHEFELKLYYPLTIPHFRREHLIKENENVVLGCRTTSVPKVKKITWYFEEQELIPNKDYKPHNDGILLENVKADRAGKYTCVAVQELDSFKNIQERHHNLIVEYAPQQNDEQKEITAEISQMITLDCEAKSEPNPSFSWLASGYETFSNIKTHNHKSTLKVKINSKEDFKTYTCLASNEYGTSNQVFVIREKTEEEKEANSVSKATGIVTFFLITLALIVNTFL</sequence>
<dbReference type="GO" id="GO:0007156">
    <property type="term" value="P:homophilic cell adhesion via plasma membrane adhesion molecules"/>
    <property type="evidence" value="ECO:0007669"/>
    <property type="project" value="TreeGrafter"/>
</dbReference>
<dbReference type="GO" id="GO:0030424">
    <property type="term" value="C:axon"/>
    <property type="evidence" value="ECO:0007669"/>
    <property type="project" value="TreeGrafter"/>
</dbReference>
<dbReference type="Pfam" id="PF07679">
    <property type="entry name" value="I-set"/>
    <property type="match status" value="1"/>
</dbReference>
<feature type="chain" id="PRO_5039912780" description="Ig-like domain-containing protein" evidence="2">
    <location>
        <begin position="20"/>
        <end position="316"/>
    </location>
</feature>
<dbReference type="GO" id="GO:0005886">
    <property type="term" value="C:plasma membrane"/>
    <property type="evidence" value="ECO:0007669"/>
    <property type="project" value="TreeGrafter"/>
</dbReference>
<dbReference type="AlphaFoldDB" id="A0A9J6C0J9"/>
<evidence type="ECO:0000256" key="2">
    <source>
        <dbReference type="SAM" id="SignalP"/>
    </source>
</evidence>
<accession>A0A9J6C0J9</accession>
<dbReference type="InterPro" id="IPR007110">
    <property type="entry name" value="Ig-like_dom"/>
</dbReference>
<dbReference type="InterPro" id="IPR013098">
    <property type="entry name" value="Ig_I-set"/>
</dbReference>
<dbReference type="InterPro" id="IPR013783">
    <property type="entry name" value="Ig-like_fold"/>
</dbReference>
<keyword evidence="5" id="KW-1185">Reference proteome</keyword>
<dbReference type="InterPro" id="IPR050958">
    <property type="entry name" value="Cell_Adh-Cytoskel_Orgn"/>
</dbReference>
<dbReference type="InterPro" id="IPR036179">
    <property type="entry name" value="Ig-like_dom_sf"/>
</dbReference>